<feature type="transmembrane region" description="Helical" evidence="6">
    <location>
        <begin position="148"/>
        <end position="170"/>
    </location>
</feature>
<dbReference type="AlphaFoldDB" id="A0AAD6CQB8"/>
<sequence length="497" mass="54969">MKRDVDSSVFDLAISQTSDDENGPYDKEQPKKSEELIDFDGPNDPEHPQNWSLLARIWATFMLAMFNLVVAIASSIFGSAQTKVAGEFRASEEVTVLGTSLYLVGYILGPLIFGPVSEKFGRKYPMIVGVTVSGLFTLMPALGKNLAVIFLGRFLAALFGVAPIAVLGGVITDCWDAVYRGVATACCICLVFSGPTFGPLIGGFIVAGLDGWRWTMWVCVIATLSISLLAVFTYPETYPPRILQKKTQRLREETGNKTLACALDIEETSFRYLARIYLIRPWALFFTEPILVLITLYQAFIYGLMFLFYQSFPIAFGKVRGWKTGISSLPFLSILVGVVFGTGVVVLYTELYVKRKVAEYGKFQPELRLPIMILGGCLVPVGLLWYGWTSKSTIPWPSEVCSGLLIGCGMYIIFIQSFAYIVDCYPDRANSAMAANGAVRSVFGASFPLFARYMFEDLGVNWASTLLGIICIVMAPVPVIFWRYGAQIRTRPKVGEH</sequence>
<dbReference type="InterPro" id="IPR036259">
    <property type="entry name" value="MFS_trans_sf"/>
</dbReference>
<accession>A0AAD6CQB8</accession>
<proteinExistence type="predicted"/>
<dbReference type="PANTHER" id="PTHR23502:SF156">
    <property type="entry name" value="TRANSPORTER, PUTATIVE (AFU_ORTHOLOGUE AFUA_5G00420)-RELATED"/>
    <property type="match status" value="1"/>
</dbReference>
<feature type="transmembrane region" description="Helical" evidence="6">
    <location>
        <begin position="97"/>
        <end position="117"/>
    </location>
</feature>
<evidence type="ECO:0000313" key="8">
    <source>
        <dbReference type="EMBL" id="KAJ5532717.1"/>
    </source>
</evidence>
<dbReference type="FunFam" id="1.20.1250.20:FF:000011">
    <property type="entry name" value="MFS multidrug transporter, putative"/>
    <property type="match status" value="1"/>
</dbReference>
<keyword evidence="3 6" id="KW-1133">Transmembrane helix</keyword>
<gene>
    <name evidence="8" type="ORF">N7494_009269</name>
</gene>
<evidence type="ECO:0000259" key="7">
    <source>
        <dbReference type="PROSITE" id="PS50850"/>
    </source>
</evidence>
<feature type="transmembrane region" description="Helical" evidence="6">
    <location>
        <begin position="282"/>
        <end position="309"/>
    </location>
</feature>
<dbReference type="GO" id="GO:0022857">
    <property type="term" value="F:transmembrane transporter activity"/>
    <property type="evidence" value="ECO:0007669"/>
    <property type="project" value="InterPro"/>
</dbReference>
<dbReference type="GO" id="GO:0005886">
    <property type="term" value="C:plasma membrane"/>
    <property type="evidence" value="ECO:0007669"/>
    <property type="project" value="TreeGrafter"/>
</dbReference>
<evidence type="ECO:0000256" key="1">
    <source>
        <dbReference type="ARBA" id="ARBA00004141"/>
    </source>
</evidence>
<dbReference type="SUPFAM" id="SSF103473">
    <property type="entry name" value="MFS general substrate transporter"/>
    <property type="match status" value="1"/>
</dbReference>
<name>A0AAD6CQB8_9EURO</name>
<evidence type="ECO:0000256" key="5">
    <source>
        <dbReference type="SAM" id="MobiDB-lite"/>
    </source>
</evidence>
<evidence type="ECO:0000256" key="3">
    <source>
        <dbReference type="ARBA" id="ARBA00022989"/>
    </source>
</evidence>
<feature type="transmembrane region" description="Helical" evidence="6">
    <location>
        <begin position="57"/>
        <end position="77"/>
    </location>
</feature>
<dbReference type="EMBL" id="JAQIZZ010000007">
    <property type="protein sequence ID" value="KAJ5532717.1"/>
    <property type="molecule type" value="Genomic_DNA"/>
</dbReference>
<feature type="region of interest" description="Disordered" evidence="5">
    <location>
        <begin position="1"/>
        <end position="44"/>
    </location>
</feature>
<dbReference type="Proteomes" id="UP001220324">
    <property type="component" value="Unassembled WGS sequence"/>
</dbReference>
<feature type="transmembrane region" description="Helical" evidence="6">
    <location>
        <begin position="214"/>
        <end position="235"/>
    </location>
</feature>
<evidence type="ECO:0000256" key="6">
    <source>
        <dbReference type="SAM" id="Phobius"/>
    </source>
</evidence>
<comment type="caution">
    <text evidence="8">The sequence shown here is derived from an EMBL/GenBank/DDBJ whole genome shotgun (WGS) entry which is preliminary data.</text>
</comment>
<reference evidence="8 9" key="1">
    <citation type="journal article" date="2023" name="IMA Fungus">
        <title>Comparative genomic study of the Penicillium genus elucidates a diverse pangenome and 15 lateral gene transfer events.</title>
        <authorList>
            <person name="Petersen C."/>
            <person name="Sorensen T."/>
            <person name="Nielsen M.R."/>
            <person name="Sondergaard T.E."/>
            <person name="Sorensen J.L."/>
            <person name="Fitzpatrick D.A."/>
            <person name="Frisvad J.C."/>
            <person name="Nielsen K.L."/>
        </authorList>
    </citation>
    <scope>NUCLEOTIDE SEQUENCE [LARGE SCALE GENOMIC DNA]</scope>
    <source>
        <strain evidence="8 9">IBT 35679</strain>
    </source>
</reference>
<keyword evidence="9" id="KW-1185">Reference proteome</keyword>
<feature type="transmembrane region" description="Helical" evidence="6">
    <location>
        <begin position="400"/>
        <end position="422"/>
    </location>
</feature>
<feature type="transmembrane region" description="Helical" evidence="6">
    <location>
        <begin position="182"/>
        <end position="208"/>
    </location>
</feature>
<feature type="transmembrane region" description="Helical" evidence="6">
    <location>
        <begin position="124"/>
        <end position="142"/>
    </location>
</feature>
<feature type="transmembrane region" description="Helical" evidence="6">
    <location>
        <begin position="329"/>
        <end position="348"/>
    </location>
</feature>
<feature type="transmembrane region" description="Helical" evidence="6">
    <location>
        <begin position="369"/>
        <end position="388"/>
    </location>
</feature>
<dbReference type="InterPro" id="IPR011701">
    <property type="entry name" value="MFS"/>
</dbReference>
<keyword evidence="2 6" id="KW-0812">Transmembrane</keyword>
<evidence type="ECO:0000256" key="4">
    <source>
        <dbReference type="ARBA" id="ARBA00023136"/>
    </source>
</evidence>
<evidence type="ECO:0000313" key="9">
    <source>
        <dbReference type="Proteomes" id="UP001220324"/>
    </source>
</evidence>
<dbReference type="PROSITE" id="PS50850">
    <property type="entry name" value="MFS"/>
    <property type="match status" value="1"/>
</dbReference>
<feature type="transmembrane region" description="Helical" evidence="6">
    <location>
        <begin position="461"/>
        <end position="482"/>
    </location>
</feature>
<dbReference type="InterPro" id="IPR020846">
    <property type="entry name" value="MFS_dom"/>
</dbReference>
<dbReference type="CDD" id="cd17323">
    <property type="entry name" value="MFS_Tpo1_MDR_like"/>
    <property type="match status" value="1"/>
</dbReference>
<evidence type="ECO:0000256" key="2">
    <source>
        <dbReference type="ARBA" id="ARBA00022692"/>
    </source>
</evidence>
<feature type="compositionally biased region" description="Basic and acidic residues" evidence="5">
    <location>
        <begin position="24"/>
        <end position="35"/>
    </location>
</feature>
<dbReference type="Gene3D" id="1.20.1250.20">
    <property type="entry name" value="MFS general substrate transporter like domains"/>
    <property type="match status" value="1"/>
</dbReference>
<comment type="subcellular location">
    <subcellularLocation>
        <location evidence="1">Membrane</location>
        <topology evidence="1">Multi-pass membrane protein</topology>
    </subcellularLocation>
</comment>
<organism evidence="8 9">
    <name type="scientific">Penicillium frequentans</name>
    <dbReference type="NCBI Taxonomy" id="3151616"/>
    <lineage>
        <taxon>Eukaryota</taxon>
        <taxon>Fungi</taxon>
        <taxon>Dikarya</taxon>
        <taxon>Ascomycota</taxon>
        <taxon>Pezizomycotina</taxon>
        <taxon>Eurotiomycetes</taxon>
        <taxon>Eurotiomycetidae</taxon>
        <taxon>Eurotiales</taxon>
        <taxon>Aspergillaceae</taxon>
        <taxon>Penicillium</taxon>
    </lineage>
</organism>
<dbReference type="PANTHER" id="PTHR23502">
    <property type="entry name" value="MAJOR FACILITATOR SUPERFAMILY"/>
    <property type="match status" value="1"/>
</dbReference>
<feature type="transmembrane region" description="Helical" evidence="6">
    <location>
        <begin position="434"/>
        <end position="455"/>
    </location>
</feature>
<dbReference type="Pfam" id="PF07690">
    <property type="entry name" value="MFS_1"/>
    <property type="match status" value="1"/>
</dbReference>
<keyword evidence="4 6" id="KW-0472">Membrane</keyword>
<feature type="domain" description="Major facilitator superfamily (MFS) profile" evidence="7">
    <location>
        <begin position="59"/>
        <end position="486"/>
    </location>
</feature>
<protein>
    <submittedName>
        <fullName evidence="8">MFS general substrate transporter</fullName>
    </submittedName>
</protein>